<feature type="compositionally biased region" description="Polar residues" evidence="1">
    <location>
        <begin position="284"/>
        <end position="320"/>
    </location>
</feature>
<keyword evidence="2" id="KW-0804">Transcription</keyword>
<dbReference type="EMBL" id="GABZ01001537">
    <property type="protein sequence ID" value="JAA51988.1"/>
    <property type="molecule type" value="mRNA"/>
</dbReference>
<proteinExistence type="evidence at transcript level"/>
<feature type="compositionally biased region" description="Low complexity" evidence="1">
    <location>
        <begin position="322"/>
        <end position="375"/>
    </location>
</feature>
<feature type="compositionally biased region" description="Low complexity" evidence="1">
    <location>
        <begin position="450"/>
        <end position="459"/>
    </location>
</feature>
<feature type="non-terminal residue" evidence="2">
    <location>
        <position position="1"/>
    </location>
</feature>
<name>K9IST5_DESRO</name>
<feature type="region of interest" description="Disordered" evidence="1">
    <location>
        <begin position="158"/>
        <end position="459"/>
    </location>
</feature>
<organism evidence="2">
    <name type="scientific">Desmodus rotundus</name>
    <name type="common">Vampire bat</name>
    <dbReference type="NCBI Taxonomy" id="9430"/>
    <lineage>
        <taxon>Eukaryota</taxon>
        <taxon>Metazoa</taxon>
        <taxon>Chordata</taxon>
        <taxon>Craniata</taxon>
        <taxon>Vertebrata</taxon>
        <taxon>Euteleostomi</taxon>
        <taxon>Mammalia</taxon>
        <taxon>Eutheria</taxon>
        <taxon>Laurasiatheria</taxon>
        <taxon>Chiroptera</taxon>
        <taxon>Yangochiroptera</taxon>
        <taxon>Phyllostomidae</taxon>
        <taxon>Desmodontinae</taxon>
        <taxon>Desmodus</taxon>
    </lineage>
</organism>
<evidence type="ECO:0000313" key="2">
    <source>
        <dbReference type="EMBL" id="JAA51988.1"/>
    </source>
</evidence>
<dbReference type="GO" id="GO:0000428">
    <property type="term" value="C:DNA-directed RNA polymerase complex"/>
    <property type="evidence" value="ECO:0007669"/>
    <property type="project" value="UniProtKB-KW"/>
</dbReference>
<evidence type="ECO:0000256" key="1">
    <source>
        <dbReference type="SAM" id="MobiDB-lite"/>
    </source>
</evidence>
<sequence>EAARARRGRCAALKSSSGCQPRARRCHGRPAPALGEPSGTEELSHRSTSGARSKDRCRQAVLGRGSHHSAKPVSSVRLRGISTVQSHRLCVPRICFDQSYRESKQGGRHRMAHLLGSVQPIRACRVLQRSTPVLVPFLLRGQVRLPVILHDSRAVERGSHVVPPHHTSAVSKTSRGRGQRYERPQRASPGRGSRNNPGRQSKCNPAPAGQVKSLPSPLAGLRKNSQLKGTLHPKSSMDPSTNSPAQTTTIPSALGGSSRTTLGQSQPQSRATGPASGSKLPGKSQAQPGLRANSSSQPQAPGQQHSQPSITSLGPSQPTHRSPGSSQPSPGSSQPSPGSSQPSPGSSQPSPGSSQPSPGSSKRSPGSLQPSPGSLKWTNTSNQGPPTVLSPSGTNIPMQPPPKTSSGPEELAPKASKSSKHQKGSRTQAPTSTSVPELPVSCQSESPLDSTSESTTEVTCSWPHHHPWLRYLYCWRLKHLAC</sequence>
<keyword evidence="2" id="KW-0240">DNA-directed RNA polymerase</keyword>
<feature type="compositionally biased region" description="Polar residues" evidence="1">
    <location>
        <begin position="376"/>
        <end position="397"/>
    </location>
</feature>
<protein>
    <submittedName>
        <fullName evidence="2">Putative dna-directed rna polymerase ii subunit rpb1</fullName>
    </submittedName>
</protein>
<feature type="compositionally biased region" description="Polar residues" evidence="1">
    <location>
        <begin position="237"/>
        <end position="271"/>
    </location>
</feature>
<dbReference type="AlphaFoldDB" id="K9IST5"/>
<feature type="region of interest" description="Disordered" evidence="1">
    <location>
        <begin position="1"/>
        <end position="56"/>
    </location>
</feature>
<accession>K9IST5</accession>
<feature type="compositionally biased region" description="Polar residues" evidence="1">
    <location>
        <begin position="425"/>
        <end position="449"/>
    </location>
</feature>
<feature type="compositionally biased region" description="Polar residues" evidence="1">
    <location>
        <begin position="193"/>
        <end position="203"/>
    </location>
</feature>
<reference evidence="2" key="1">
    <citation type="submission" date="2012-11" db="EMBL/GenBank/DDBJ databases">
        <title>The Vampirome: Transcriptome and Proteome Analysis of the Submandibular and Accessory Glands of the Vampire Bat and Vector of Human Rabies, Desmodus rotundus.</title>
        <authorList>
            <person name="Francischetti I.M.B."/>
            <person name="Assumpcao T.C.F."/>
            <person name="Ma D."/>
            <person name="Vicente E.C."/>
            <person name="Ribeiro J.M.C."/>
        </authorList>
    </citation>
    <scope>NUCLEOTIDE SEQUENCE</scope>
    <source>
        <tissue evidence="2">Salivary gland</tissue>
    </source>
</reference>